<evidence type="ECO:0000313" key="2">
    <source>
        <dbReference type="Proteomes" id="UP000751190"/>
    </source>
</evidence>
<organism evidence="1 2">
    <name type="scientific">Diacronema lutheri</name>
    <name type="common">Unicellular marine alga</name>
    <name type="synonym">Monochrysis lutheri</name>
    <dbReference type="NCBI Taxonomy" id="2081491"/>
    <lineage>
        <taxon>Eukaryota</taxon>
        <taxon>Haptista</taxon>
        <taxon>Haptophyta</taxon>
        <taxon>Pavlovophyceae</taxon>
        <taxon>Pavlovales</taxon>
        <taxon>Pavlovaceae</taxon>
        <taxon>Diacronema</taxon>
    </lineage>
</organism>
<protein>
    <submittedName>
        <fullName evidence="1">Uncharacterized protein</fullName>
    </submittedName>
</protein>
<proteinExistence type="predicted"/>
<dbReference type="AlphaFoldDB" id="A0A8J5XY00"/>
<dbReference type="EMBL" id="JAGTXO010000002">
    <property type="protein sequence ID" value="KAG8469980.1"/>
    <property type="molecule type" value="Genomic_DNA"/>
</dbReference>
<accession>A0A8J5XY00</accession>
<reference evidence="1" key="1">
    <citation type="submission" date="2021-05" db="EMBL/GenBank/DDBJ databases">
        <title>The genome of the haptophyte Pavlova lutheri (Diacronema luteri, Pavlovales) - a model for lipid biosynthesis in eukaryotic algae.</title>
        <authorList>
            <person name="Hulatt C.J."/>
            <person name="Posewitz M.C."/>
        </authorList>
    </citation>
    <scope>NUCLEOTIDE SEQUENCE</scope>
    <source>
        <strain evidence="1">NIVA-4/92</strain>
    </source>
</reference>
<evidence type="ECO:0000313" key="1">
    <source>
        <dbReference type="EMBL" id="KAG8469980.1"/>
    </source>
</evidence>
<keyword evidence="2" id="KW-1185">Reference proteome</keyword>
<name>A0A8J5XY00_DIALT</name>
<sequence>MRSGSEASVVDALVRDTRLNGAVAEASALAARGSSVREAMLASPPRRAVLVEAAPPPPPQPRAGANALEVVVCATEALVDGTALKVVECAAEQLVDDAHAVVCSSAGALGLAGALRAELRARSCRMAQPLGKKRKLCVACLRPIVRAICELDVAAPLARRVRAQVRARVAPARAPIGSIALRRVFACAEGTR</sequence>
<dbReference type="Proteomes" id="UP000751190">
    <property type="component" value="Unassembled WGS sequence"/>
</dbReference>
<gene>
    <name evidence="1" type="ORF">KFE25_006435</name>
</gene>
<comment type="caution">
    <text evidence="1">The sequence shown here is derived from an EMBL/GenBank/DDBJ whole genome shotgun (WGS) entry which is preliminary data.</text>
</comment>